<comment type="caution">
    <text evidence="2">The sequence shown here is derived from an EMBL/GenBank/DDBJ whole genome shotgun (WGS) entry which is preliminary data.</text>
</comment>
<feature type="non-terminal residue" evidence="2">
    <location>
        <position position="68"/>
    </location>
</feature>
<name>F3FXD9_PSESX</name>
<dbReference type="Pfam" id="PF00668">
    <property type="entry name" value="Condensation"/>
    <property type="match status" value="1"/>
</dbReference>
<evidence type="ECO:0000259" key="1">
    <source>
        <dbReference type="Pfam" id="PF00668"/>
    </source>
</evidence>
<dbReference type="SUPFAM" id="SSF52777">
    <property type="entry name" value="CoA-dependent acyltransferases"/>
    <property type="match status" value="1"/>
</dbReference>
<dbReference type="InterPro" id="IPR001242">
    <property type="entry name" value="Condensation_dom"/>
</dbReference>
<evidence type="ECO:0000313" key="2">
    <source>
        <dbReference type="EMBL" id="EGH34881.1"/>
    </source>
</evidence>
<dbReference type="Proteomes" id="UP000004471">
    <property type="component" value="Unassembled WGS sequence"/>
</dbReference>
<dbReference type="EMBL" id="AEAH01002996">
    <property type="protein sequence ID" value="EGH34881.1"/>
    <property type="molecule type" value="Genomic_DNA"/>
</dbReference>
<evidence type="ECO:0000313" key="3">
    <source>
        <dbReference type="Proteomes" id="UP000004471"/>
    </source>
</evidence>
<sequence length="68" mass="7829">QEGILYHHIAAEKGDPYLLQATFALRDPAHIRRFAEGLQAMIDRHDILRTALVWEGLEQPLQVALRRV</sequence>
<proteinExistence type="predicted"/>
<dbReference type="InterPro" id="IPR023213">
    <property type="entry name" value="CAT-like_dom_sf"/>
</dbReference>
<accession>F3FXD9</accession>
<protein>
    <submittedName>
        <fullName evidence="2">Amino acid adenylation</fullName>
    </submittedName>
</protein>
<gene>
    <name evidence="2" type="ORF">PSYJA_40265</name>
</gene>
<feature type="domain" description="Condensation" evidence="1">
    <location>
        <begin position="1"/>
        <end position="64"/>
    </location>
</feature>
<organism evidence="2 3">
    <name type="scientific">Pseudomonas syringae pv. japonica str. M301072</name>
    <dbReference type="NCBI Taxonomy" id="629262"/>
    <lineage>
        <taxon>Bacteria</taxon>
        <taxon>Pseudomonadati</taxon>
        <taxon>Pseudomonadota</taxon>
        <taxon>Gammaproteobacteria</taxon>
        <taxon>Pseudomonadales</taxon>
        <taxon>Pseudomonadaceae</taxon>
        <taxon>Pseudomonas</taxon>
        <taxon>Pseudomonas syringae</taxon>
    </lineage>
</organism>
<reference evidence="2 3" key="1">
    <citation type="journal article" date="2011" name="PLoS Pathog.">
        <title>Dynamic evolution of pathogenicity revealed by sequencing and comparative genomics of 19 Pseudomonas syringae isolates.</title>
        <authorList>
            <person name="Baltrus D.A."/>
            <person name="Nishimura M.T."/>
            <person name="Romanchuk A."/>
            <person name="Chang J.H."/>
            <person name="Mukhtar M.S."/>
            <person name="Cherkis K."/>
            <person name="Roach J."/>
            <person name="Grant S.R."/>
            <person name="Jones C.D."/>
            <person name="Dangl J.L."/>
        </authorList>
    </citation>
    <scope>NUCLEOTIDE SEQUENCE [LARGE SCALE GENOMIC DNA]</scope>
    <source>
        <strain evidence="3">M301072PT</strain>
    </source>
</reference>
<dbReference type="AlphaFoldDB" id="F3FXD9"/>
<dbReference type="GO" id="GO:0003824">
    <property type="term" value="F:catalytic activity"/>
    <property type="evidence" value="ECO:0007669"/>
    <property type="project" value="InterPro"/>
</dbReference>
<dbReference type="Gene3D" id="3.30.559.10">
    <property type="entry name" value="Chloramphenicol acetyltransferase-like domain"/>
    <property type="match status" value="1"/>
</dbReference>
<feature type="non-terminal residue" evidence="2">
    <location>
        <position position="1"/>
    </location>
</feature>